<keyword evidence="1" id="KW-0479">Metal-binding</keyword>
<protein>
    <recommendedName>
        <fullName evidence="7">RING-type domain-containing protein</fullName>
    </recommendedName>
</protein>
<evidence type="ECO:0000256" key="5">
    <source>
        <dbReference type="SAM" id="Coils"/>
    </source>
</evidence>
<dbReference type="GO" id="GO:0016567">
    <property type="term" value="P:protein ubiquitination"/>
    <property type="evidence" value="ECO:0007669"/>
    <property type="project" value="TreeGrafter"/>
</dbReference>
<feature type="coiled-coil region" evidence="5">
    <location>
        <begin position="136"/>
        <end position="174"/>
    </location>
</feature>
<evidence type="ECO:0000259" key="7">
    <source>
        <dbReference type="PROSITE" id="PS50089"/>
    </source>
</evidence>
<organism evidence="8 9">
    <name type="scientific">Ceratopteris richardii</name>
    <name type="common">Triangle waterfern</name>
    <dbReference type="NCBI Taxonomy" id="49495"/>
    <lineage>
        <taxon>Eukaryota</taxon>
        <taxon>Viridiplantae</taxon>
        <taxon>Streptophyta</taxon>
        <taxon>Embryophyta</taxon>
        <taxon>Tracheophyta</taxon>
        <taxon>Polypodiopsida</taxon>
        <taxon>Polypodiidae</taxon>
        <taxon>Polypodiales</taxon>
        <taxon>Pteridineae</taxon>
        <taxon>Pteridaceae</taxon>
        <taxon>Parkerioideae</taxon>
        <taxon>Ceratopteris</taxon>
    </lineage>
</organism>
<dbReference type="EMBL" id="CM035422">
    <property type="protein sequence ID" value="KAH7372664.1"/>
    <property type="molecule type" value="Genomic_DNA"/>
</dbReference>
<sequence length="231" mass="25369">MKLHVAAQADIADFAVSQEQEAQAFGDSHRELQCSGDPKASNDAEDPETVAAKAKKGTKGRNRRITEELVLKRMATVEAALQRIISDGGSSNVDVVMRLCAATRALADRMEDAAEAAASEGGLKGQGKGLGLRNETLRLKRKVARLKETKRALKKQVREAQEAIEKREQELHERTVCMICHDLPRDTFVLPCLHFFYCFSCLSKHSSTNNSCPSCRRTILGLCKASSLSNP</sequence>
<dbReference type="Proteomes" id="UP000825935">
    <property type="component" value="Chromosome 17"/>
</dbReference>
<feature type="region of interest" description="Disordered" evidence="6">
    <location>
        <begin position="20"/>
        <end position="61"/>
    </location>
</feature>
<dbReference type="GO" id="GO:0008270">
    <property type="term" value="F:zinc ion binding"/>
    <property type="evidence" value="ECO:0007669"/>
    <property type="project" value="UniProtKB-KW"/>
</dbReference>
<evidence type="ECO:0000256" key="4">
    <source>
        <dbReference type="PROSITE-ProRule" id="PRU00175"/>
    </source>
</evidence>
<evidence type="ECO:0000256" key="3">
    <source>
        <dbReference type="ARBA" id="ARBA00022833"/>
    </source>
</evidence>
<keyword evidence="5" id="KW-0175">Coiled coil</keyword>
<dbReference type="InterPro" id="IPR001841">
    <property type="entry name" value="Znf_RING"/>
</dbReference>
<evidence type="ECO:0000313" key="9">
    <source>
        <dbReference type="Proteomes" id="UP000825935"/>
    </source>
</evidence>
<reference evidence="8" key="1">
    <citation type="submission" date="2021-08" db="EMBL/GenBank/DDBJ databases">
        <title>WGS assembly of Ceratopteris richardii.</title>
        <authorList>
            <person name="Marchant D.B."/>
            <person name="Chen G."/>
            <person name="Jenkins J."/>
            <person name="Shu S."/>
            <person name="Leebens-Mack J."/>
            <person name="Grimwood J."/>
            <person name="Schmutz J."/>
            <person name="Soltis P."/>
            <person name="Soltis D."/>
            <person name="Chen Z.-H."/>
        </authorList>
    </citation>
    <scope>NUCLEOTIDE SEQUENCE</scope>
    <source>
        <strain evidence="8">Whitten #5841</strain>
        <tissue evidence="8">Leaf</tissue>
    </source>
</reference>
<dbReference type="OrthoDB" id="1937093at2759"/>
<accession>A0A8T2SUN9</accession>
<keyword evidence="2 4" id="KW-0863">Zinc-finger</keyword>
<comment type="caution">
    <text evidence="8">The sequence shown here is derived from an EMBL/GenBank/DDBJ whole genome shotgun (WGS) entry which is preliminary data.</text>
</comment>
<evidence type="ECO:0000256" key="2">
    <source>
        <dbReference type="ARBA" id="ARBA00022771"/>
    </source>
</evidence>
<evidence type="ECO:0000256" key="6">
    <source>
        <dbReference type="SAM" id="MobiDB-lite"/>
    </source>
</evidence>
<dbReference type="SUPFAM" id="SSF57850">
    <property type="entry name" value="RING/U-box"/>
    <property type="match status" value="1"/>
</dbReference>
<dbReference type="GO" id="GO:0004842">
    <property type="term" value="F:ubiquitin-protein transferase activity"/>
    <property type="evidence" value="ECO:0007669"/>
    <property type="project" value="TreeGrafter"/>
</dbReference>
<dbReference type="Gene3D" id="3.30.40.10">
    <property type="entry name" value="Zinc/RING finger domain, C3HC4 (zinc finger)"/>
    <property type="match status" value="1"/>
</dbReference>
<name>A0A8T2SUN9_CERRI</name>
<proteinExistence type="predicted"/>
<gene>
    <name evidence="8" type="ORF">KP509_17G015400</name>
</gene>
<dbReference type="InterPro" id="IPR051652">
    <property type="entry name" value="MDM2_MDM4_MUL1"/>
</dbReference>
<evidence type="ECO:0000313" key="8">
    <source>
        <dbReference type="EMBL" id="KAH7372664.1"/>
    </source>
</evidence>
<feature type="domain" description="RING-type" evidence="7">
    <location>
        <begin position="177"/>
        <end position="216"/>
    </location>
</feature>
<dbReference type="Pfam" id="PF13920">
    <property type="entry name" value="zf-C3HC4_3"/>
    <property type="match status" value="1"/>
</dbReference>
<dbReference type="AlphaFoldDB" id="A0A8T2SUN9"/>
<dbReference type="PROSITE" id="PS50089">
    <property type="entry name" value="ZF_RING_2"/>
    <property type="match status" value="1"/>
</dbReference>
<dbReference type="SMART" id="SM00184">
    <property type="entry name" value="RING"/>
    <property type="match status" value="1"/>
</dbReference>
<evidence type="ECO:0000256" key="1">
    <source>
        <dbReference type="ARBA" id="ARBA00022723"/>
    </source>
</evidence>
<dbReference type="PANTHER" id="PTHR12183">
    <property type="entry name" value="MITOCHONDRIAL UBIQUITIN LIGASE ACTIVATOR OF NFKB 1"/>
    <property type="match status" value="1"/>
</dbReference>
<dbReference type="PANTHER" id="PTHR12183:SF32">
    <property type="entry name" value="MITOCHONDRIAL E3 UBIQUITIN PROTEIN LIGASE 1"/>
    <property type="match status" value="1"/>
</dbReference>
<dbReference type="InterPro" id="IPR013083">
    <property type="entry name" value="Znf_RING/FYVE/PHD"/>
</dbReference>
<keyword evidence="9" id="KW-1185">Reference proteome</keyword>
<keyword evidence="3" id="KW-0862">Zinc</keyword>